<dbReference type="KEGG" id="cam:101488293"/>
<evidence type="ECO:0000259" key="7">
    <source>
        <dbReference type="PROSITE" id="PS51806"/>
    </source>
</evidence>
<evidence type="ECO:0000256" key="5">
    <source>
        <dbReference type="ARBA" id="ARBA00023163"/>
    </source>
</evidence>
<dbReference type="GO" id="GO:0006351">
    <property type="term" value="P:DNA-templated transcription"/>
    <property type="evidence" value="ECO:0007669"/>
    <property type="project" value="InterPro"/>
</dbReference>
<comment type="subcellular location">
    <subcellularLocation>
        <location evidence="1">Nucleus</location>
    </subcellularLocation>
</comment>
<keyword evidence="4" id="KW-0010">Activator</keyword>
<dbReference type="eggNOG" id="ENOG502QS1H">
    <property type="taxonomic scope" value="Eukaryota"/>
</dbReference>
<keyword evidence="2" id="KW-0805">Transcription regulation</keyword>
<dbReference type="Pfam" id="PF14144">
    <property type="entry name" value="DOG1"/>
    <property type="match status" value="1"/>
</dbReference>
<evidence type="ECO:0000256" key="6">
    <source>
        <dbReference type="ARBA" id="ARBA00023242"/>
    </source>
</evidence>
<dbReference type="OrthoDB" id="1403035at2759"/>
<dbReference type="PANTHER" id="PTHR45693:SF19">
    <property type="entry name" value="FACTOR BZIP PROTEIN, PUTATIVE-RELATED"/>
    <property type="match status" value="1"/>
</dbReference>
<feature type="domain" description="DOG1" evidence="7">
    <location>
        <begin position="35"/>
        <end position="216"/>
    </location>
</feature>
<dbReference type="InterPro" id="IPR025422">
    <property type="entry name" value="TGA_domain"/>
</dbReference>
<keyword evidence="5" id="KW-0804">Transcription</keyword>
<dbReference type="GO" id="GO:0043565">
    <property type="term" value="F:sequence-specific DNA binding"/>
    <property type="evidence" value="ECO:0007669"/>
    <property type="project" value="InterPro"/>
</dbReference>
<dbReference type="RefSeq" id="XP_004496098.1">
    <property type="nucleotide sequence ID" value="XM_004496041.3"/>
</dbReference>
<keyword evidence="3" id="KW-0238">DNA-binding</keyword>
<evidence type="ECO:0000256" key="3">
    <source>
        <dbReference type="ARBA" id="ARBA00023125"/>
    </source>
</evidence>
<keyword evidence="6" id="KW-0539">Nucleus</keyword>
<evidence type="ECO:0000313" key="8">
    <source>
        <dbReference type="Proteomes" id="UP000087171"/>
    </source>
</evidence>
<dbReference type="AlphaFoldDB" id="A0A1S2XXJ0"/>
<organism evidence="8 9">
    <name type="scientific">Cicer arietinum</name>
    <name type="common">Chickpea</name>
    <name type="synonym">Garbanzo</name>
    <dbReference type="NCBI Taxonomy" id="3827"/>
    <lineage>
        <taxon>Eukaryota</taxon>
        <taxon>Viridiplantae</taxon>
        <taxon>Streptophyta</taxon>
        <taxon>Embryophyta</taxon>
        <taxon>Tracheophyta</taxon>
        <taxon>Spermatophyta</taxon>
        <taxon>Magnoliopsida</taxon>
        <taxon>eudicotyledons</taxon>
        <taxon>Gunneridae</taxon>
        <taxon>Pentapetalae</taxon>
        <taxon>rosids</taxon>
        <taxon>fabids</taxon>
        <taxon>Fabales</taxon>
        <taxon>Fabaceae</taxon>
        <taxon>Papilionoideae</taxon>
        <taxon>50 kb inversion clade</taxon>
        <taxon>NPAAA clade</taxon>
        <taxon>Hologalegina</taxon>
        <taxon>IRL clade</taxon>
        <taxon>Cicereae</taxon>
        <taxon>Cicer</taxon>
    </lineage>
</organism>
<dbReference type="GO" id="GO:0005634">
    <property type="term" value="C:nucleus"/>
    <property type="evidence" value="ECO:0007669"/>
    <property type="project" value="UniProtKB-SubCell"/>
</dbReference>
<dbReference type="STRING" id="3827.A0A1S2XXJ0"/>
<protein>
    <submittedName>
        <fullName evidence="9">TGACG-sequence-specific DNA-binding protein TGA-1A-like</fullName>
    </submittedName>
</protein>
<dbReference type="PaxDb" id="3827-XP_004496098.1"/>
<accession>A0A1S2XXJ0</accession>
<sequence length="216" mass="24874">MSSTSNKLSQGRRLLANKSMNEANAKGEVLKVNGNTIYVKNYALSFEEDSRVISEIKSDDEKLQLVINRIIKHCFELLEMKTRSANVDFFKKIGSATTGEHNIWWIGGFRPSQLLQVILPKLEDVCSKQQISDILNLGQSCEQAEHALAQGMERLHQIIDKRFEQNYVTQQLSFFKQADFLRQEFLHQFCHLLTICQHAQFIVALKEHLHNPRSSL</sequence>
<dbReference type="PROSITE" id="PS51806">
    <property type="entry name" value="DOG1"/>
    <property type="match status" value="1"/>
</dbReference>
<evidence type="ECO:0000313" key="9">
    <source>
        <dbReference type="RefSeq" id="XP_004496098.1"/>
    </source>
</evidence>
<reference evidence="8" key="1">
    <citation type="journal article" date="2013" name="Nat. Biotechnol.">
        <title>Draft genome sequence of chickpea (Cicer arietinum) provides a resource for trait improvement.</title>
        <authorList>
            <person name="Varshney R.K."/>
            <person name="Song C."/>
            <person name="Saxena R.K."/>
            <person name="Azam S."/>
            <person name="Yu S."/>
            <person name="Sharpe A.G."/>
            <person name="Cannon S."/>
            <person name="Baek J."/>
            <person name="Rosen B.D."/>
            <person name="Tar'an B."/>
            <person name="Millan T."/>
            <person name="Zhang X."/>
            <person name="Ramsay L.D."/>
            <person name="Iwata A."/>
            <person name="Wang Y."/>
            <person name="Nelson W."/>
            <person name="Farmer A.D."/>
            <person name="Gaur P.M."/>
            <person name="Soderlund C."/>
            <person name="Penmetsa R.V."/>
            <person name="Xu C."/>
            <person name="Bharti A.K."/>
            <person name="He W."/>
            <person name="Winter P."/>
            <person name="Zhao S."/>
            <person name="Hane J.K."/>
            <person name="Carrasquilla-Garcia N."/>
            <person name="Condie J.A."/>
            <person name="Upadhyaya H.D."/>
            <person name="Luo M.C."/>
            <person name="Thudi M."/>
            <person name="Gowda C.L."/>
            <person name="Singh N.P."/>
            <person name="Lichtenzveig J."/>
            <person name="Gali K.K."/>
            <person name="Rubio J."/>
            <person name="Nadarajan N."/>
            <person name="Dolezel J."/>
            <person name="Bansal K.C."/>
            <person name="Xu X."/>
            <person name="Edwards D."/>
            <person name="Zhang G."/>
            <person name="Kahl G."/>
            <person name="Gil J."/>
            <person name="Singh K.B."/>
            <person name="Datta S.K."/>
            <person name="Jackson S.A."/>
            <person name="Wang J."/>
            <person name="Cook D.R."/>
        </authorList>
    </citation>
    <scope>NUCLEOTIDE SEQUENCE [LARGE SCALE GENOMIC DNA]</scope>
    <source>
        <strain evidence="8">cv. CDC Frontier</strain>
    </source>
</reference>
<dbReference type="GeneID" id="101488293"/>
<dbReference type="PANTHER" id="PTHR45693">
    <property type="entry name" value="TRANSCRIPTION FACTOR TGA9"/>
    <property type="match status" value="1"/>
</dbReference>
<proteinExistence type="predicted"/>
<evidence type="ECO:0000256" key="4">
    <source>
        <dbReference type="ARBA" id="ARBA00023159"/>
    </source>
</evidence>
<reference evidence="9" key="2">
    <citation type="submission" date="2025-08" db="UniProtKB">
        <authorList>
            <consortium name="RefSeq"/>
        </authorList>
    </citation>
    <scope>IDENTIFICATION</scope>
    <source>
        <tissue evidence="9">Etiolated seedlings</tissue>
    </source>
</reference>
<gene>
    <name evidence="9" type="primary">LOC101488293</name>
</gene>
<name>A0A1S2XXJ0_CICAR</name>
<dbReference type="Proteomes" id="UP000087171">
    <property type="component" value="Chromosome Ca4"/>
</dbReference>
<evidence type="ECO:0000256" key="2">
    <source>
        <dbReference type="ARBA" id="ARBA00023015"/>
    </source>
</evidence>
<evidence type="ECO:0000256" key="1">
    <source>
        <dbReference type="ARBA" id="ARBA00004123"/>
    </source>
</evidence>
<keyword evidence="8" id="KW-1185">Reference proteome</keyword>